<organism evidence="1 2">
    <name type="scientific">Azonexus hydrophilus</name>
    <dbReference type="NCBI Taxonomy" id="418702"/>
    <lineage>
        <taxon>Bacteria</taxon>
        <taxon>Pseudomonadati</taxon>
        <taxon>Pseudomonadota</taxon>
        <taxon>Betaproteobacteria</taxon>
        <taxon>Rhodocyclales</taxon>
        <taxon>Azonexaceae</taxon>
        <taxon>Azonexus</taxon>
    </lineage>
</organism>
<dbReference type="Pfam" id="PF05944">
    <property type="entry name" value="Phage_term_smal"/>
    <property type="match status" value="1"/>
</dbReference>
<proteinExistence type="predicted"/>
<dbReference type="RefSeq" id="WP_341743085.1">
    <property type="nucleotide sequence ID" value="NZ_CP151406.1"/>
</dbReference>
<gene>
    <name evidence="1" type="primary">gpM</name>
    <name evidence="1" type="ORF">AADV58_10145</name>
</gene>
<evidence type="ECO:0000313" key="1">
    <source>
        <dbReference type="EMBL" id="WZJ20314.1"/>
    </source>
</evidence>
<accession>A0ABZ2XCF2</accession>
<protein>
    <submittedName>
        <fullName evidence="1">Phage terminase small subunit</fullName>
    </submittedName>
</protein>
<sequence length="227" mass="24834">MKSPAKAHFERAMATAAVVQDDQTIPAGAANQYELMLLKLAEDKRRLKEIQSIERKIEVKATLLPEYLPWIEGVLDAGSGRQDDVLMTVFVWAIDIADFALAIKIGAYAIEHGLTMPDQYKRDVPCVLAEEVAHVALKETDDMRVGILPVLLKVSQLTEGKDMPDEVRAKLAKAIGYAMRAAGHLTEARDALTRALQLHAKAGVKRDIELIERSIKNSAPSAPAGDA</sequence>
<dbReference type="EMBL" id="CP151406">
    <property type="protein sequence ID" value="WZJ20314.1"/>
    <property type="molecule type" value="Genomic_DNA"/>
</dbReference>
<dbReference type="Proteomes" id="UP001479520">
    <property type="component" value="Chromosome"/>
</dbReference>
<name>A0ABZ2XCF2_9RHOO</name>
<reference evidence="1 2" key="1">
    <citation type="submission" date="2024-04" db="EMBL/GenBank/DDBJ databases">
        <title>Dissimilatory iodate-reducing microorganisms contribute to the enrichment of iodine in groundwater.</title>
        <authorList>
            <person name="Jiang Z."/>
        </authorList>
    </citation>
    <scope>NUCLEOTIDE SEQUENCE [LARGE SCALE GENOMIC DNA]</scope>
    <source>
        <strain evidence="1 2">NCP973</strain>
    </source>
</reference>
<dbReference type="InterPro" id="IPR010270">
    <property type="entry name" value="Phage_P2_GpM"/>
</dbReference>
<evidence type="ECO:0000313" key="2">
    <source>
        <dbReference type="Proteomes" id="UP001479520"/>
    </source>
</evidence>
<keyword evidence="2" id="KW-1185">Reference proteome</keyword>